<evidence type="ECO:0000259" key="8">
    <source>
        <dbReference type="PROSITE" id="PS50059"/>
    </source>
</evidence>
<proteinExistence type="inferred from homology"/>
<keyword evidence="3 5" id="KW-0697">Rotamase</keyword>
<feature type="region of interest" description="Disordered" evidence="7">
    <location>
        <begin position="1"/>
        <end position="22"/>
    </location>
</feature>
<dbReference type="RefSeq" id="WP_115931284.1">
    <property type="nucleotide sequence ID" value="NZ_QREH01000001.1"/>
</dbReference>
<organism evidence="9 10">
    <name type="scientific">Citricoccus muralis</name>
    <dbReference type="NCBI Taxonomy" id="169134"/>
    <lineage>
        <taxon>Bacteria</taxon>
        <taxon>Bacillati</taxon>
        <taxon>Actinomycetota</taxon>
        <taxon>Actinomycetes</taxon>
        <taxon>Micrococcales</taxon>
        <taxon>Micrococcaceae</taxon>
        <taxon>Citricoccus</taxon>
    </lineage>
</organism>
<accession>A0A3D9L9S4</accession>
<evidence type="ECO:0000256" key="4">
    <source>
        <dbReference type="ARBA" id="ARBA00023235"/>
    </source>
</evidence>
<dbReference type="InterPro" id="IPR001179">
    <property type="entry name" value="PPIase_FKBP_dom"/>
</dbReference>
<feature type="domain" description="PPIase FKBP-type" evidence="8">
    <location>
        <begin position="42"/>
        <end position="131"/>
    </location>
</feature>
<evidence type="ECO:0000313" key="10">
    <source>
        <dbReference type="Proteomes" id="UP000256727"/>
    </source>
</evidence>
<dbReference type="OrthoDB" id="25996at2"/>
<dbReference type="GO" id="GO:0003755">
    <property type="term" value="F:peptidyl-prolyl cis-trans isomerase activity"/>
    <property type="evidence" value="ECO:0007669"/>
    <property type="project" value="UniProtKB-UniRule"/>
</dbReference>
<keyword evidence="10" id="KW-1185">Reference proteome</keyword>
<comment type="catalytic activity">
    <reaction evidence="1 5 6">
        <text>[protein]-peptidylproline (omega=180) = [protein]-peptidylproline (omega=0)</text>
        <dbReference type="Rhea" id="RHEA:16237"/>
        <dbReference type="Rhea" id="RHEA-COMP:10747"/>
        <dbReference type="Rhea" id="RHEA-COMP:10748"/>
        <dbReference type="ChEBI" id="CHEBI:83833"/>
        <dbReference type="ChEBI" id="CHEBI:83834"/>
        <dbReference type="EC" id="5.2.1.8"/>
    </reaction>
</comment>
<dbReference type="Proteomes" id="UP000256727">
    <property type="component" value="Unassembled WGS sequence"/>
</dbReference>
<dbReference type="EC" id="5.2.1.8" evidence="6"/>
<dbReference type="SUPFAM" id="SSF54534">
    <property type="entry name" value="FKBP-like"/>
    <property type="match status" value="1"/>
</dbReference>
<dbReference type="AlphaFoldDB" id="A0A3D9L9S4"/>
<protein>
    <recommendedName>
        <fullName evidence="6">Peptidyl-prolyl cis-trans isomerase</fullName>
        <ecNumber evidence="6">5.2.1.8</ecNumber>
    </recommendedName>
</protein>
<evidence type="ECO:0000256" key="7">
    <source>
        <dbReference type="SAM" id="MobiDB-lite"/>
    </source>
</evidence>
<evidence type="ECO:0000313" key="9">
    <source>
        <dbReference type="EMBL" id="REE03108.1"/>
    </source>
</evidence>
<keyword evidence="4 5" id="KW-0413">Isomerase</keyword>
<dbReference type="PANTHER" id="PTHR43811">
    <property type="entry name" value="FKBP-TYPE PEPTIDYL-PROLYL CIS-TRANS ISOMERASE FKPA"/>
    <property type="match status" value="1"/>
</dbReference>
<dbReference type="InterPro" id="IPR046357">
    <property type="entry name" value="PPIase_dom_sf"/>
</dbReference>
<reference evidence="9 10" key="1">
    <citation type="submission" date="2018-07" db="EMBL/GenBank/DDBJ databases">
        <title>Sequencing the genomes of 1000 actinobacteria strains.</title>
        <authorList>
            <person name="Klenk H.-P."/>
        </authorList>
    </citation>
    <scope>NUCLEOTIDE SEQUENCE [LARGE SCALE GENOMIC DNA]</scope>
    <source>
        <strain evidence="9 10">DSM 14442</strain>
    </source>
</reference>
<dbReference type="PANTHER" id="PTHR43811:SF19">
    <property type="entry name" value="39 KDA FK506-BINDING NUCLEAR PROTEIN"/>
    <property type="match status" value="1"/>
</dbReference>
<dbReference type="EMBL" id="QREH01000001">
    <property type="protein sequence ID" value="REE03108.1"/>
    <property type="molecule type" value="Genomic_DNA"/>
</dbReference>
<name>A0A3D9L9S4_9MICC</name>
<evidence type="ECO:0000256" key="1">
    <source>
        <dbReference type="ARBA" id="ARBA00000971"/>
    </source>
</evidence>
<comment type="similarity">
    <text evidence="2 6">Belongs to the FKBP-type PPIase family.</text>
</comment>
<evidence type="ECO:0000256" key="5">
    <source>
        <dbReference type="PROSITE-ProRule" id="PRU00277"/>
    </source>
</evidence>
<dbReference type="Pfam" id="PF00254">
    <property type="entry name" value="FKBP_C"/>
    <property type="match status" value="1"/>
</dbReference>
<gene>
    <name evidence="9" type="ORF">C8E99_0909</name>
</gene>
<evidence type="ECO:0000256" key="6">
    <source>
        <dbReference type="RuleBase" id="RU003915"/>
    </source>
</evidence>
<dbReference type="Gene3D" id="3.10.50.40">
    <property type="match status" value="1"/>
</dbReference>
<sequence length="131" mass="14101">MSFGQRNYDRTRPEIEFPGDNPPEELVIEDIAEGSGQAVEAGDRVSCHYLGVAWSTGTEFDASWNRGQPLDFQVGVGQVIKGWDDGLLGMKLGGRRRLEIPPHLAYGDSGAGGEIGPGETLIFVVDLVGIN</sequence>
<evidence type="ECO:0000256" key="3">
    <source>
        <dbReference type="ARBA" id="ARBA00023110"/>
    </source>
</evidence>
<dbReference type="PROSITE" id="PS50059">
    <property type="entry name" value="FKBP_PPIASE"/>
    <property type="match status" value="1"/>
</dbReference>
<comment type="caution">
    <text evidence="9">The sequence shown here is derived from an EMBL/GenBank/DDBJ whole genome shotgun (WGS) entry which is preliminary data.</text>
</comment>
<dbReference type="FunFam" id="3.10.50.40:FF:000006">
    <property type="entry name" value="Peptidyl-prolyl cis-trans isomerase"/>
    <property type="match status" value="1"/>
</dbReference>
<evidence type="ECO:0000256" key="2">
    <source>
        <dbReference type="ARBA" id="ARBA00006577"/>
    </source>
</evidence>